<dbReference type="InterPro" id="IPR011990">
    <property type="entry name" value="TPR-like_helical_dom_sf"/>
</dbReference>
<dbReference type="AlphaFoldDB" id="A0A8J6F882"/>
<comment type="caution">
    <text evidence="5">The sequence shown here is derived from an EMBL/GenBank/DDBJ whole genome shotgun (WGS) entry which is preliminary data.</text>
</comment>
<dbReference type="Proteomes" id="UP000770717">
    <property type="component" value="Unassembled WGS sequence"/>
</dbReference>
<dbReference type="Pfam" id="PF13181">
    <property type="entry name" value="TPR_8"/>
    <property type="match status" value="1"/>
</dbReference>
<dbReference type="SMART" id="SM00028">
    <property type="entry name" value="TPR"/>
    <property type="match status" value="3"/>
</dbReference>
<keyword evidence="3" id="KW-0677">Repeat</keyword>
<dbReference type="PANTHER" id="PTHR21405">
    <property type="entry name" value="CDNA SEQUENCE BC021608"/>
    <property type="match status" value="1"/>
</dbReference>
<dbReference type="FunFam" id="1.25.40.10:FF:000213">
    <property type="entry name" value="Tetratricopeptide repeat domain 36"/>
    <property type="match status" value="1"/>
</dbReference>
<protein>
    <recommendedName>
        <fullName evidence="2">Tetratricopeptide repeat protein 36</fullName>
    </recommendedName>
</protein>
<gene>
    <name evidence="5" type="ORF">GDO78_011330</name>
</gene>
<evidence type="ECO:0000256" key="3">
    <source>
        <dbReference type="ARBA" id="ARBA00022737"/>
    </source>
</evidence>
<evidence type="ECO:0000256" key="2">
    <source>
        <dbReference type="ARBA" id="ARBA00019994"/>
    </source>
</evidence>
<name>A0A8J6F882_ELECQ</name>
<keyword evidence="4" id="KW-0802">TPR repeat</keyword>
<dbReference type="InterPro" id="IPR038906">
    <property type="entry name" value="TTC36"/>
</dbReference>
<dbReference type="GO" id="GO:0006570">
    <property type="term" value="P:tyrosine metabolic process"/>
    <property type="evidence" value="ECO:0007669"/>
    <property type="project" value="TreeGrafter"/>
</dbReference>
<sequence length="188" mass="20319">MCTPRDSAVLHAIFNPNAPFGDICEGEDNDAREEADLDSGFPADLLEAALALEQSGVKAAESGDVRTAVQKFTEAIAILPDRPSAYNNRAQALRLEGDETGALQDLNHAVELSRGAGIAGRQALVQRGLILRLKGNDEAARSDFQRAAQLGSGFARQQLVLLNPYAALCNRMLRDMVMKLQEPDIQEC</sequence>
<keyword evidence="6" id="KW-1185">Reference proteome</keyword>
<evidence type="ECO:0000313" key="5">
    <source>
        <dbReference type="EMBL" id="KAG9482593.1"/>
    </source>
</evidence>
<evidence type="ECO:0000256" key="1">
    <source>
        <dbReference type="ARBA" id="ARBA00006995"/>
    </source>
</evidence>
<organism evidence="5 6">
    <name type="scientific">Eleutherodactylus coqui</name>
    <name type="common">Puerto Rican coqui</name>
    <dbReference type="NCBI Taxonomy" id="57060"/>
    <lineage>
        <taxon>Eukaryota</taxon>
        <taxon>Metazoa</taxon>
        <taxon>Chordata</taxon>
        <taxon>Craniata</taxon>
        <taxon>Vertebrata</taxon>
        <taxon>Euteleostomi</taxon>
        <taxon>Amphibia</taxon>
        <taxon>Batrachia</taxon>
        <taxon>Anura</taxon>
        <taxon>Neobatrachia</taxon>
        <taxon>Hyloidea</taxon>
        <taxon>Eleutherodactylidae</taxon>
        <taxon>Eleutherodactylinae</taxon>
        <taxon>Eleutherodactylus</taxon>
        <taxon>Eleutherodactylus</taxon>
    </lineage>
</organism>
<dbReference type="PANTHER" id="PTHR21405:SF0">
    <property type="entry name" value="TETRATRICOPEPTIDE REPEAT PROTEIN 36"/>
    <property type="match status" value="1"/>
</dbReference>
<reference evidence="5" key="1">
    <citation type="thesis" date="2020" institute="ProQuest LLC" country="789 East Eisenhower Parkway, Ann Arbor, MI, USA">
        <title>Comparative Genomics and Chromosome Evolution.</title>
        <authorList>
            <person name="Mudd A.B."/>
        </authorList>
    </citation>
    <scope>NUCLEOTIDE SEQUENCE</scope>
    <source>
        <strain evidence="5">HN-11 Male</strain>
        <tissue evidence="5">Kidney and liver</tissue>
    </source>
</reference>
<comment type="similarity">
    <text evidence="1">Belongs to the TTC36 family.</text>
</comment>
<dbReference type="InterPro" id="IPR019734">
    <property type="entry name" value="TPR_rpt"/>
</dbReference>
<proteinExistence type="inferred from homology"/>
<dbReference type="SUPFAM" id="SSF48452">
    <property type="entry name" value="TPR-like"/>
    <property type="match status" value="1"/>
</dbReference>
<dbReference type="Gene3D" id="1.25.40.10">
    <property type="entry name" value="Tetratricopeptide repeat domain"/>
    <property type="match status" value="1"/>
</dbReference>
<dbReference type="EMBL" id="WNTK01000006">
    <property type="protein sequence ID" value="KAG9482593.1"/>
    <property type="molecule type" value="Genomic_DNA"/>
</dbReference>
<evidence type="ECO:0000313" key="6">
    <source>
        <dbReference type="Proteomes" id="UP000770717"/>
    </source>
</evidence>
<accession>A0A8J6F882</accession>
<evidence type="ECO:0000256" key="4">
    <source>
        <dbReference type="ARBA" id="ARBA00022803"/>
    </source>
</evidence>
<dbReference type="OrthoDB" id="539634at2759"/>